<dbReference type="NCBIfam" id="TIGR03804">
    <property type="entry name" value="para_beta_helix"/>
    <property type="match status" value="2"/>
</dbReference>
<dbReference type="InterPro" id="IPR039448">
    <property type="entry name" value="Beta_helix"/>
</dbReference>
<dbReference type="InterPro" id="IPR012334">
    <property type="entry name" value="Pectin_lyas_fold"/>
</dbReference>
<dbReference type="InterPro" id="IPR011050">
    <property type="entry name" value="Pectin_lyase_fold/virulence"/>
</dbReference>
<dbReference type="SMART" id="SM00722">
    <property type="entry name" value="CASH"/>
    <property type="match status" value="2"/>
</dbReference>
<dbReference type="InterPro" id="IPR006626">
    <property type="entry name" value="PbH1"/>
</dbReference>
<dbReference type="STRING" id="1801735.A2645_00185"/>
<protein>
    <recommendedName>
        <fullName evidence="2">Carbohydrate-binding/sugar hydrolysis domain-containing protein</fullName>
    </recommendedName>
</protein>
<dbReference type="Pfam" id="PF05048">
    <property type="entry name" value="NosD"/>
    <property type="match status" value="1"/>
</dbReference>
<sequence>MNKKIILSIFIITTVVVGSFVFLAPKVEAQTVTPITSCSTITTPGNYELTGNITDTRPLPSSPFTKYNACIVVDTDNVVIEGNGFTITGPGGLGRSDSRLSGIDISTRSGVTVKKLKIEKFDTGIFLYFSNNNNLEQNTLRLNTLYGIALFSSSGNTVKNNISNLNGQIGIRTSFFNFSERGTPSNNNSFLNNTANANVIGFQISSFVSFPSAGNILDGNIAQSNSSVGLTIFSQKNMQAVNNTMSGNKFNFNFSGNESDDSQYITNVIDTTNTVDGKPIYYIVGATNQTFDSSTNAGTFYCSNCDNITVKDLSISKNNPAILLHRTTNSLIKNTSLTLNGKGIHLENNNSTNNIISENTITNNVDSGIYLRPTAVNTLVKDNIINSNSVGVQLEANNSILLHNTINGNTNYGVLLAFGSFSNTLKENTFQGNNFYGVFLSGSNNNQVYNNNFISNSPGQVNRASGTGNVFNIAVPIGGNYWNNYDAPSEGCNDTNSDNFCDLPYQKPSNSPGVTDNFPWTTQDGWIVPTDSTPPTITITTPTTDSILTSSSVTVTGTASDNIGVTSILVNGTPATLTSGSFPCTSCNWTATVSVTLPTTAGNSALNFTASASDAESNTSNPASVTVDNDGIDATIDTDDFTYSNTFTDGVTNGTVTTRNGWTLHVSDITTETPRSLSSGTYNVSENGVQVEVVAGSGTLYANISTCHTVPSSSSPETVLIRTNNVAGNVTCVTTGTGTNNTTMLFAMTASNSDLGLKKGFGSINWLTTAANQLGASGSPIFAGDNNTENLNWTVANDTTTFMTGLLTPGDAKDVTFTGTFESPTSISIKNLAGTQNIFTSDGDTTTLDPGETFTDQCPGISGNAGNTGCPFAKKVSVTMHNVNQSTKAVTQTPVVGAIVRVAKVPENTSTASLFNQMVDLYNAATIECTTNLQGITYCGLFSIEKYLPIAKIDNIYTTTPNFNANYGSDNISFDNLQVLSVTDKNNVTKLIPAKNTQVIGSLFNIYEPAMFEISNTTEYVPFVYQTENDYWTIVTNFTPPSNCTSDTGEFQASLNNETQAAIFTLTCDLSTLAEARQNIIAQASFGQSVKGLAKVSHVTTDFTEGGKGKKTNLVSQFAVSKARAPEKAKGKPFAAKKGGSLWSVAKATINNGVTDREVANRVKEVAQQYDIAIPEWGIAGKLDARRLSAALIESLFR</sequence>
<proteinExistence type="predicted"/>
<dbReference type="SMART" id="SM00710">
    <property type="entry name" value="PbH1"/>
    <property type="match status" value="15"/>
</dbReference>
<dbReference type="InterPro" id="IPR007742">
    <property type="entry name" value="NosD_dom"/>
</dbReference>
<dbReference type="Proteomes" id="UP000182253">
    <property type="component" value="Unassembled WGS sequence"/>
</dbReference>
<dbReference type="EMBL" id="MFTL01000002">
    <property type="protein sequence ID" value="OGI62196.1"/>
    <property type="molecule type" value="Genomic_DNA"/>
</dbReference>
<dbReference type="InterPro" id="IPR022441">
    <property type="entry name" value="Para_beta_helix_rpt-2"/>
</dbReference>
<dbReference type="Gene3D" id="2.60.40.10">
    <property type="entry name" value="Immunoglobulins"/>
    <property type="match status" value="1"/>
</dbReference>
<comment type="caution">
    <text evidence="3">The sequence shown here is derived from an EMBL/GenBank/DDBJ whole genome shotgun (WGS) entry which is preliminary data.</text>
</comment>
<evidence type="ECO:0000259" key="2">
    <source>
        <dbReference type="SMART" id="SM00722"/>
    </source>
</evidence>
<accession>A0A1F6UY48</accession>
<dbReference type="InterPro" id="IPR013783">
    <property type="entry name" value="Ig-like_fold"/>
</dbReference>
<gene>
    <name evidence="3" type="ORF">A2645_00185</name>
</gene>
<organism evidence="3 4">
    <name type="scientific">Candidatus Nomurabacteria bacterium RIFCSPHIGHO2_01_FULL_39_9</name>
    <dbReference type="NCBI Taxonomy" id="1801735"/>
    <lineage>
        <taxon>Bacteria</taxon>
        <taxon>Candidatus Nomuraibacteriota</taxon>
    </lineage>
</organism>
<keyword evidence="1" id="KW-0677">Repeat</keyword>
<feature type="domain" description="Carbohydrate-binding/sugar hydrolysis" evidence="2">
    <location>
        <begin position="42"/>
        <end position="174"/>
    </location>
</feature>
<dbReference type="Pfam" id="PF13229">
    <property type="entry name" value="Beta_helix"/>
    <property type="match status" value="1"/>
</dbReference>
<evidence type="ECO:0000313" key="4">
    <source>
        <dbReference type="Proteomes" id="UP000182253"/>
    </source>
</evidence>
<reference evidence="3 4" key="1">
    <citation type="journal article" date="2016" name="Nat. Commun.">
        <title>Thousands of microbial genomes shed light on interconnected biogeochemical processes in an aquifer system.</title>
        <authorList>
            <person name="Anantharaman K."/>
            <person name="Brown C.T."/>
            <person name="Hug L.A."/>
            <person name="Sharon I."/>
            <person name="Castelle C.J."/>
            <person name="Probst A.J."/>
            <person name="Thomas B.C."/>
            <person name="Singh A."/>
            <person name="Wilkins M.J."/>
            <person name="Karaoz U."/>
            <person name="Brodie E.L."/>
            <person name="Williams K.H."/>
            <person name="Hubbard S.S."/>
            <person name="Banfield J.F."/>
        </authorList>
    </citation>
    <scope>NUCLEOTIDE SEQUENCE [LARGE SCALE GENOMIC DNA]</scope>
</reference>
<evidence type="ECO:0000313" key="3">
    <source>
        <dbReference type="EMBL" id="OGI62196.1"/>
    </source>
</evidence>
<dbReference type="Gene3D" id="2.160.20.10">
    <property type="entry name" value="Single-stranded right-handed beta-helix, Pectin lyase-like"/>
    <property type="match status" value="2"/>
</dbReference>
<feature type="domain" description="Carbohydrate-binding/sugar hydrolysis" evidence="2">
    <location>
        <begin position="338"/>
        <end position="503"/>
    </location>
</feature>
<name>A0A1F6UY48_9BACT</name>
<dbReference type="SUPFAM" id="SSF51126">
    <property type="entry name" value="Pectin lyase-like"/>
    <property type="match status" value="2"/>
</dbReference>
<dbReference type="AlphaFoldDB" id="A0A1F6UY48"/>
<evidence type="ECO:0000256" key="1">
    <source>
        <dbReference type="ARBA" id="ARBA00022737"/>
    </source>
</evidence>
<dbReference type="InterPro" id="IPR006633">
    <property type="entry name" value="Carb-bd_sugar_hydrolysis-dom"/>
</dbReference>